<reference evidence="6" key="1">
    <citation type="submission" date="2015-10" db="EMBL/GenBank/DDBJ databases">
        <title>Niche specialization of a soil ammonia-oxidizing archaeon, Candidatus Nitrosocosmicus oleophilus.</title>
        <authorList>
            <person name="Jung M.-Y."/>
            <person name="Rhee S.-K."/>
        </authorList>
    </citation>
    <scope>NUCLEOTIDE SEQUENCE [LARGE SCALE GENOMIC DNA]</scope>
    <source>
        <strain evidence="6">MY3</strain>
    </source>
</reference>
<organism evidence="5 6">
    <name type="scientific">Candidatus Nitrosocosmicus oleophilus</name>
    <dbReference type="NCBI Taxonomy" id="1353260"/>
    <lineage>
        <taxon>Archaea</taxon>
        <taxon>Nitrososphaerota</taxon>
        <taxon>Nitrososphaeria</taxon>
        <taxon>Nitrososphaerales</taxon>
        <taxon>Nitrososphaeraceae</taxon>
        <taxon>Candidatus Nitrosocosmicus</taxon>
    </lineage>
</organism>
<evidence type="ECO:0000259" key="3">
    <source>
        <dbReference type="Pfam" id="PF00206"/>
    </source>
</evidence>
<comment type="pathway">
    <text evidence="1">Amino-acid biosynthesis; L-arginine biosynthesis; L-arginine from L-ornithine and carbamoyl phosphate: step 3/3.</text>
</comment>
<dbReference type="Pfam" id="PF00206">
    <property type="entry name" value="Lyase_1"/>
    <property type="match status" value="1"/>
</dbReference>
<evidence type="ECO:0000259" key="4">
    <source>
        <dbReference type="Pfam" id="PF14698"/>
    </source>
</evidence>
<keyword evidence="1" id="KW-0055">Arginine biosynthesis</keyword>
<dbReference type="SUPFAM" id="SSF48557">
    <property type="entry name" value="L-aspartase-like"/>
    <property type="match status" value="1"/>
</dbReference>
<feature type="domain" description="Fumarate lyase N-terminal" evidence="3">
    <location>
        <begin position="21"/>
        <end position="299"/>
    </location>
</feature>
<comment type="similarity">
    <text evidence="1">Belongs to the lyase 1 family. Argininosuccinate lyase subfamily.</text>
</comment>
<keyword evidence="1 5" id="KW-0456">Lyase</keyword>
<feature type="domain" description="Argininosuccinate lyase C-terminal" evidence="4">
    <location>
        <begin position="366"/>
        <end position="442"/>
    </location>
</feature>
<dbReference type="Gene3D" id="1.10.40.30">
    <property type="entry name" value="Fumarase/aspartase (C-terminal domain)"/>
    <property type="match status" value="1"/>
</dbReference>
<comment type="subcellular location">
    <subcellularLocation>
        <location evidence="1">Cytoplasm</location>
    </subcellularLocation>
</comment>
<gene>
    <name evidence="5" type="primary">argH1</name>
    <name evidence="1" type="synonym">argH</name>
    <name evidence="5" type="ORF">NMY3_00949</name>
</gene>
<sequence length="500" mass="55902">MYRSRPSGNLDDKALSFLSSIAEDADLFYYDILGSQAHVIMLYEVGILTKKELVAILKGIDHLLTNSDSLNRYGDSTSEDIHELIESAIIRITDIKSGGKMHTARSRNDQVILDIRMKLRDDLNRISANIILLIKSLLLQASSNVDSIMPMYTHMQQAQLGVFSHYLLSYCFSLTRDFERYSESYERINCSPLGACAIGGSSMNIDRERVSSMLGFSDIVYNSIDATSSRDSLIEFASTSLTCMLNLCKVAEDLIVWSTSEFGFVFLDDRFSSSSSIMPQKKNPDPLELIRGKTGVVQGILVAISTIMKGLPSGYSRDLQEIKPLLWKITSILEDSLSIMVGVISTMSVDKNKMYADSSKSYAISLDIAEQLIKKGGIPFRESHKLIGTLVDYAVKNGNIPLNLLKLSDISKALGLIEYSNPDLTLEKIQSIIQSLTPENSIEYRATKGSPNKNEQKEMISYITTRMNEYEEILADRSNRLKIANDKLNLKIKEFIDDSS</sequence>
<dbReference type="EC" id="4.3.2.1" evidence="1 2"/>
<dbReference type="InterPro" id="IPR008948">
    <property type="entry name" value="L-Aspartase-like"/>
</dbReference>
<proteinExistence type="inferred from homology"/>
<dbReference type="Proteomes" id="UP000058925">
    <property type="component" value="Chromosome"/>
</dbReference>
<dbReference type="Gene3D" id="1.10.275.10">
    <property type="entry name" value="Fumarase/aspartase (N-terminal domain)"/>
    <property type="match status" value="1"/>
</dbReference>
<evidence type="ECO:0000256" key="2">
    <source>
        <dbReference type="NCBIfam" id="TIGR00838"/>
    </source>
</evidence>
<dbReference type="EMBL" id="CP012850">
    <property type="protein sequence ID" value="ALI35156.1"/>
    <property type="molecule type" value="Genomic_DNA"/>
</dbReference>
<evidence type="ECO:0000313" key="5">
    <source>
        <dbReference type="EMBL" id="ALI35156.1"/>
    </source>
</evidence>
<comment type="catalytic activity">
    <reaction evidence="1">
        <text>2-(N(omega)-L-arginino)succinate = fumarate + L-arginine</text>
        <dbReference type="Rhea" id="RHEA:24020"/>
        <dbReference type="ChEBI" id="CHEBI:29806"/>
        <dbReference type="ChEBI" id="CHEBI:32682"/>
        <dbReference type="ChEBI" id="CHEBI:57472"/>
        <dbReference type="EC" id="4.3.2.1"/>
    </reaction>
</comment>
<dbReference type="InterPro" id="IPR024083">
    <property type="entry name" value="Fumarase/histidase_N"/>
</dbReference>
<dbReference type="GO" id="GO:0042450">
    <property type="term" value="P:L-arginine biosynthetic process via ornithine"/>
    <property type="evidence" value="ECO:0007669"/>
    <property type="project" value="UniProtKB-UniRule"/>
</dbReference>
<dbReference type="KEGG" id="taa:NMY3_00949"/>
<dbReference type="InterPro" id="IPR009049">
    <property type="entry name" value="Argininosuccinate_lyase"/>
</dbReference>
<dbReference type="PANTHER" id="PTHR43814:SF1">
    <property type="entry name" value="ARGININOSUCCINATE LYASE"/>
    <property type="match status" value="1"/>
</dbReference>
<keyword evidence="6" id="KW-1185">Reference proteome</keyword>
<dbReference type="InterPro" id="IPR000362">
    <property type="entry name" value="Fumarate_lyase_fam"/>
</dbReference>
<dbReference type="InterPro" id="IPR022761">
    <property type="entry name" value="Fumarate_lyase_N"/>
</dbReference>
<dbReference type="CDD" id="cd01359">
    <property type="entry name" value="Argininosuccinate_lyase"/>
    <property type="match status" value="1"/>
</dbReference>
<dbReference type="HAMAP" id="MF_00006">
    <property type="entry name" value="Arg_succ_lyase"/>
    <property type="match status" value="1"/>
</dbReference>
<dbReference type="GO" id="GO:0004056">
    <property type="term" value="F:argininosuccinate lyase activity"/>
    <property type="evidence" value="ECO:0007669"/>
    <property type="project" value="UniProtKB-UniRule"/>
</dbReference>
<dbReference type="PANTHER" id="PTHR43814">
    <property type="entry name" value="ARGININOSUCCINATE LYASE"/>
    <property type="match status" value="1"/>
</dbReference>
<dbReference type="Pfam" id="PF14698">
    <property type="entry name" value="ASL_C2"/>
    <property type="match status" value="1"/>
</dbReference>
<dbReference type="FunFam" id="1.20.200.10:FF:000015">
    <property type="entry name" value="argininosuccinate lyase isoform X2"/>
    <property type="match status" value="1"/>
</dbReference>
<dbReference type="GeneID" id="60421076"/>
<dbReference type="NCBIfam" id="TIGR00838">
    <property type="entry name" value="argH"/>
    <property type="match status" value="1"/>
</dbReference>
<dbReference type="PRINTS" id="PR00149">
    <property type="entry name" value="FUMRATELYASE"/>
</dbReference>
<dbReference type="UniPathway" id="UPA00068">
    <property type="reaction ID" value="UER00114"/>
</dbReference>
<evidence type="ECO:0000256" key="1">
    <source>
        <dbReference type="HAMAP-Rule" id="MF_00006"/>
    </source>
</evidence>
<dbReference type="GO" id="GO:0005829">
    <property type="term" value="C:cytosol"/>
    <property type="evidence" value="ECO:0007669"/>
    <property type="project" value="TreeGrafter"/>
</dbReference>
<protein>
    <recommendedName>
        <fullName evidence="1 2">Argininosuccinate lyase</fullName>
        <shortName evidence="1">ASAL</shortName>
        <ecNumber evidence="1 2">4.3.2.1</ecNumber>
    </recommendedName>
    <alternativeName>
        <fullName evidence="1">Arginosuccinase</fullName>
    </alternativeName>
</protein>
<dbReference type="AlphaFoldDB" id="A0A654LXL3"/>
<dbReference type="PRINTS" id="PR00145">
    <property type="entry name" value="ARGSUCLYASE"/>
</dbReference>
<dbReference type="InterPro" id="IPR029419">
    <property type="entry name" value="Arg_succ_lyase_C"/>
</dbReference>
<name>A0A654LXL3_9ARCH</name>
<accession>A0A654LXL3</accession>
<keyword evidence="1" id="KW-0963">Cytoplasm</keyword>
<evidence type="ECO:0000313" key="6">
    <source>
        <dbReference type="Proteomes" id="UP000058925"/>
    </source>
</evidence>
<dbReference type="Gene3D" id="1.20.200.10">
    <property type="entry name" value="Fumarase/aspartase (Central domain)"/>
    <property type="match status" value="1"/>
</dbReference>
<keyword evidence="1" id="KW-0028">Amino-acid biosynthesis</keyword>
<dbReference type="RefSeq" id="WP_231100257.1">
    <property type="nucleotide sequence ID" value="NZ_CP012850.1"/>
</dbReference>